<feature type="chain" id="PRO_5046847790" evidence="1">
    <location>
        <begin position="25"/>
        <end position="264"/>
    </location>
</feature>
<feature type="signal peptide" evidence="1">
    <location>
        <begin position="1"/>
        <end position="24"/>
    </location>
</feature>
<dbReference type="SUPFAM" id="SSF56935">
    <property type="entry name" value="Porins"/>
    <property type="match status" value="1"/>
</dbReference>
<keyword evidence="3" id="KW-1185">Reference proteome</keyword>
<sequence>MPALTTPRIVLPVLLALCGHSASALQPLITDDTGTQGAAGHQLELAWSRERLHAGPARDSARTWTPTYTYGATDTLDLFASLGHTRLRGDSGSARGWGNAVLGAKWRFWANEATGTSLALKPELVLPVSVQREAQGLGTSRLSGQATAIVSQELPFGALHANLMLGRERHHDSDHAQATLTRASLAPVWNLGAQWKLVADLGVEQRRERGSSTRTRFAELGAIYSPTERLDWAVGVVRARADDPQRSTATTLTAGLTWRFGTAP</sequence>
<dbReference type="RefSeq" id="WP_345063817.1">
    <property type="nucleotide sequence ID" value="NZ_BAABEX010000013.1"/>
</dbReference>
<organism evidence="2 3">
    <name type="scientific">Acidovorax lacteus</name>
    <dbReference type="NCBI Taxonomy" id="1924988"/>
    <lineage>
        <taxon>Bacteria</taxon>
        <taxon>Pseudomonadati</taxon>
        <taxon>Pseudomonadota</taxon>
        <taxon>Betaproteobacteria</taxon>
        <taxon>Burkholderiales</taxon>
        <taxon>Comamonadaceae</taxon>
        <taxon>Acidovorax</taxon>
    </lineage>
</organism>
<evidence type="ECO:0000256" key="1">
    <source>
        <dbReference type="SAM" id="SignalP"/>
    </source>
</evidence>
<proteinExistence type="predicted"/>
<keyword evidence="1" id="KW-0732">Signal</keyword>
<dbReference type="Pfam" id="PF13557">
    <property type="entry name" value="Phenol_MetA_deg"/>
    <property type="match status" value="1"/>
</dbReference>
<name>A0ABP8L973_9BURK</name>
<dbReference type="Proteomes" id="UP001501788">
    <property type="component" value="Unassembled WGS sequence"/>
</dbReference>
<comment type="caution">
    <text evidence="2">The sequence shown here is derived from an EMBL/GenBank/DDBJ whole genome shotgun (WGS) entry which is preliminary data.</text>
</comment>
<gene>
    <name evidence="2" type="ORF">GCM10023090_18720</name>
</gene>
<dbReference type="EMBL" id="BAABEX010000013">
    <property type="protein sequence ID" value="GAA4424767.1"/>
    <property type="molecule type" value="Genomic_DNA"/>
</dbReference>
<accession>A0ABP8L973</accession>
<reference evidence="3" key="1">
    <citation type="journal article" date="2019" name="Int. J. Syst. Evol. Microbiol.">
        <title>The Global Catalogue of Microorganisms (GCM) 10K type strain sequencing project: providing services to taxonomists for standard genome sequencing and annotation.</title>
        <authorList>
            <consortium name="The Broad Institute Genomics Platform"/>
            <consortium name="The Broad Institute Genome Sequencing Center for Infectious Disease"/>
            <person name="Wu L."/>
            <person name="Ma J."/>
        </authorList>
    </citation>
    <scope>NUCLEOTIDE SEQUENCE [LARGE SCALE GENOMIC DNA]</scope>
    <source>
        <strain evidence="3">JCM 31890</strain>
    </source>
</reference>
<protein>
    <submittedName>
        <fullName evidence="2">Transporter</fullName>
    </submittedName>
</protein>
<evidence type="ECO:0000313" key="3">
    <source>
        <dbReference type="Proteomes" id="UP001501788"/>
    </source>
</evidence>
<evidence type="ECO:0000313" key="2">
    <source>
        <dbReference type="EMBL" id="GAA4424767.1"/>
    </source>
</evidence>
<dbReference type="InterPro" id="IPR025737">
    <property type="entry name" value="FApF"/>
</dbReference>